<keyword evidence="6" id="KW-1133">Transmembrane helix</keyword>
<evidence type="ECO:0000256" key="4">
    <source>
        <dbReference type="ARBA" id="ARBA00022475"/>
    </source>
</evidence>
<evidence type="ECO:0000313" key="8">
    <source>
        <dbReference type="EMBL" id="ALP92534.1"/>
    </source>
</evidence>
<evidence type="ECO:0000256" key="3">
    <source>
        <dbReference type="ARBA" id="ARBA00022448"/>
    </source>
</evidence>
<dbReference type="InterPro" id="IPR038770">
    <property type="entry name" value="Na+/solute_symporter_sf"/>
</dbReference>
<dbReference type="InterPro" id="IPR004776">
    <property type="entry name" value="Mem_transp_PIN-like"/>
</dbReference>
<gene>
    <name evidence="8" type="ORF">IB211_00138c</name>
</gene>
<dbReference type="EMBL" id="CP011307">
    <property type="protein sequence ID" value="ALP92534.1"/>
    <property type="molecule type" value="Genomic_DNA"/>
</dbReference>
<dbReference type="Gene3D" id="1.20.1530.20">
    <property type="match status" value="1"/>
</dbReference>
<dbReference type="Proteomes" id="UP000064844">
    <property type="component" value="Chromosome"/>
</dbReference>
<dbReference type="RefSeq" id="WP_058116787.1">
    <property type="nucleotide sequence ID" value="NZ_CP011307.1"/>
</dbReference>
<dbReference type="STRING" id="1297617.IB211_00138c"/>
<evidence type="ECO:0000256" key="2">
    <source>
        <dbReference type="ARBA" id="ARBA00010145"/>
    </source>
</evidence>
<keyword evidence="9" id="KW-1185">Reference proteome</keyword>
<dbReference type="PANTHER" id="PTHR36838:SF1">
    <property type="entry name" value="SLR1864 PROTEIN"/>
    <property type="match status" value="1"/>
</dbReference>
<reference evidence="8 9" key="1">
    <citation type="journal article" date="2015" name="Nat. Commun.">
        <title>Production of butyrate from lysine and the Amadori product fructoselysine by a human gut commensal.</title>
        <authorList>
            <person name="Bui T.P."/>
            <person name="Ritari J."/>
            <person name="Boeren S."/>
            <person name="de Waard P."/>
            <person name="Plugge C.M."/>
            <person name="de Vos W.M."/>
        </authorList>
    </citation>
    <scope>NUCLEOTIDE SEQUENCE [LARGE SCALE GENOMIC DNA]</scope>
    <source>
        <strain evidence="8 9">AF211</strain>
    </source>
</reference>
<dbReference type="KEGG" id="ibu:IB211_00138c"/>
<proteinExistence type="inferred from homology"/>
<evidence type="ECO:0000256" key="1">
    <source>
        <dbReference type="ARBA" id="ARBA00004651"/>
    </source>
</evidence>
<dbReference type="GO" id="GO:0005886">
    <property type="term" value="C:plasma membrane"/>
    <property type="evidence" value="ECO:0007669"/>
    <property type="project" value="UniProtKB-SubCell"/>
</dbReference>
<reference evidence="9" key="2">
    <citation type="submission" date="2015-04" db="EMBL/GenBank/DDBJ databases">
        <title>A butyrogenic pathway from the amino acid lysine in a human gut commensal.</title>
        <authorList>
            <person name="de Vos W.M."/>
            <person name="Bui N.T.P."/>
            <person name="Plugge C.M."/>
            <person name="Ritari J."/>
        </authorList>
    </citation>
    <scope>NUCLEOTIDE SEQUENCE [LARGE SCALE GENOMIC DNA]</scope>
    <source>
        <strain evidence="9">AF211</strain>
    </source>
</reference>
<keyword evidence="5" id="KW-0812">Transmembrane</keyword>
<keyword evidence="3" id="KW-0813">Transport</keyword>
<evidence type="ECO:0000256" key="5">
    <source>
        <dbReference type="ARBA" id="ARBA00022692"/>
    </source>
</evidence>
<protein>
    <submittedName>
        <fullName evidence="8">Malate permease</fullName>
    </submittedName>
</protein>
<dbReference type="Pfam" id="PF03547">
    <property type="entry name" value="Mem_trans"/>
    <property type="match status" value="2"/>
</dbReference>
<sequence>MLSNFALVAGQVVTLFLLMGAGFVLAQLGKLYPDGVSQMSTLVLYVVTPCVIIHAFAIERTDGMVRLLLEFAAVYALSTLFCAAVALFCFRGESPCRRGPMRFAMVYGNNGFMGLPLLLSILGERAVIYGVVSVVVFNLLLWTHGVRTMGGRVTLRQALVSPATVGLVVGLPLFLTGGRLPSMVDSAVGFLADLNTPLAMIVIGAQMAGADLKRSFTSPRLYGVAAFRLLAAPLVPMLCLLPLRLDPMLYCANIILCAVPVAGATGMLAQRFEQDTAVAAQMVTLTTLLSVLTLPLMAVTAQSLSGILPL</sequence>
<comment type="similarity">
    <text evidence="2">Belongs to the auxin efflux carrier (TC 2.A.69) family.</text>
</comment>
<evidence type="ECO:0000313" key="9">
    <source>
        <dbReference type="Proteomes" id="UP000064844"/>
    </source>
</evidence>
<name>A0A0S2VZJ2_9FIRM</name>
<keyword evidence="7" id="KW-0472">Membrane</keyword>
<dbReference type="AlphaFoldDB" id="A0A0S2VZJ2"/>
<evidence type="ECO:0000256" key="7">
    <source>
        <dbReference type="ARBA" id="ARBA00023136"/>
    </source>
</evidence>
<accession>A0A0S2VZJ2</accession>
<dbReference type="GO" id="GO:0055085">
    <property type="term" value="P:transmembrane transport"/>
    <property type="evidence" value="ECO:0007669"/>
    <property type="project" value="InterPro"/>
</dbReference>
<dbReference type="PATRIC" id="fig|1297617.4.peg.138"/>
<organism evidence="8 9">
    <name type="scientific">Intestinimonas butyriciproducens</name>
    <dbReference type="NCBI Taxonomy" id="1297617"/>
    <lineage>
        <taxon>Bacteria</taxon>
        <taxon>Bacillati</taxon>
        <taxon>Bacillota</taxon>
        <taxon>Clostridia</taxon>
        <taxon>Eubacteriales</taxon>
        <taxon>Intestinimonas</taxon>
    </lineage>
</organism>
<evidence type="ECO:0000256" key="6">
    <source>
        <dbReference type="ARBA" id="ARBA00022989"/>
    </source>
</evidence>
<comment type="subcellular location">
    <subcellularLocation>
        <location evidence="1">Cell membrane</location>
        <topology evidence="1">Multi-pass membrane protein</topology>
    </subcellularLocation>
</comment>
<dbReference type="PANTHER" id="PTHR36838">
    <property type="entry name" value="AUXIN EFFLUX CARRIER FAMILY PROTEIN"/>
    <property type="match status" value="1"/>
</dbReference>
<keyword evidence="4" id="KW-1003">Cell membrane</keyword>
<dbReference type="eggNOG" id="COG0679">
    <property type="taxonomic scope" value="Bacteria"/>
</dbReference>